<dbReference type="EMBL" id="JYDL01000021">
    <property type="protein sequence ID" value="KRX23867.1"/>
    <property type="molecule type" value="Genomic_DNA"/>
</dbReference>
<evidence type="ECO:0000256" key="6">
    <source>
        <dbReference type="RuleBase" id="RU362006"/>
    </source>
</evidence>
<dbReference type="PANTHER" id="PTHR12300:SF161">
    <property type="entry name" value="RECEPTOR EXPRESSION-ENHANCING PROTEIN"/>
    <property type="match status" value="1"/>
</dbReference>
<protein>
    <recommendedName>
        <fullName evidence="6">Receptor expression-enhancing protein</fullName>
    </recommendedName>
</protein>
<evidence type="ECO:0000313" key="8">
    <source>
        <dbReference type="Proteomes" id="UP000054630"/>
    </source>
</evidence>
<keyword evidence="8" id="KW-1185">Reference proteome</keyword>
<evidence type="ECO:0000256" key="1">
    <source>
        <dbReference type="ARBA" id="ARBA00004141"/>
    </source>
</evidence>
<proteinExistence type="inferred from homology"/>
<accession>A0A0V0SAX0</accession>
<gene>
    <name evidence="7" type="primary">Reep5</name>
    <name evidence="7" type="ORF">T07_503</name>
</gene>
<feature type="transmembrane region" description="Helical" evidence="6">
    <location>
        <begin position="41"/>
        <end position="70"/>
    </location>
</feature>
<keyword evidence="5 6" id="KW-0472">Membrane</keyword>
<reference evidence="7 8" key="1">
    <citation type="submission" date="2015-01" db="EMBL/GenBank/DDBJ databases">
        <title>Evolution of Trichinella species and genotypes.</title>
        <authorList>
            <person name="Korhonen P.K."/>
            <person name="Edoardo P."/>
            <person name="Giuseppe L.R."/>
            <person name="Gasser R.B."/>
        </authorList>
    </citation>
    <scope>NUCLEOTIDE SEQUENCE [LARGE SCALE GENOMIC DNA]</scope>
    <source>
        <strain evidence="7">ISS37</strain>
    </source>
</reference>
<evidence type="ECO:0000256" key="3">
    <source>
        <dbReference type="ARBA" id="ARBA00022692"/>
    </source>
</evidence>
<organism evidence="7 8">
    <name type="scientific">Trichinella nelsoni</name>
    <dbReference type="NCBI Taxonomy" id="6336"/>
    <lineage>
        <taxon>Eukaryota</taxon>
        <taxon>Metazoa</taxon>
        <taxon>Ecdysozoa</taxon>
        <taxon>Nematoda</taxon>
        <taxon>Enoplea</taxon>
        <taxon>Dorylaimia</taxon>
        <taxon>Trichinellida</taxon>
        <taxon>Trichinellidae</taxon>
        <taxon>Trichinella</taxon>
    </lineage>
</organism>
<comment type="caution">
    <text evidence="7">The sequence shown here is derived from an EMBL/GenBank/DDBJ whole genome shotgun (WGS) entry which is preliminary data.</text>
</comment>
<comment type="similarity">
    <text evidence="2 6">Belongs to the DP1 family.</text>
</comment>
<dbReference type="InterPro" id="IPR004345">
    <property type="entry name" value="TB2_DP1_HVA22"/>
</dbReference>
<dbReference type="Proteomes" id="UP000054630">
    <property type="component" value="Unassembled WGS sequence"/>
</dbReference>
<comment type="subcellular location">
    <subcellularLocation>
        <location evidence="1 6">Membrane</location>
        <topology evidence="1 6">Multi-pass membrane protein</topology>
    </subcellularLocation>
</comment>
<dbReference type="STRING" id="6336.A0A0V0SAX0"/>
<dbReference type="AlphaFoldDB" id="A0A0V0SAX0"/>
<dbReference type="Pfam" id="PF03134">
    <property type="entry name" value="TB2_DP1_HVA22"/>
    <property type="match status" value="2"/>
</dbReference>
<evidence type="ECO:0000256" key="4">
    <source>
        <dbReference type="ARBA" id="ARBA00022989"/>
    </source>
</evidence>
<keyword evidence="4 6" id="KW-1133">Transmembrane helix</keyword>
<dbReference type="OrthoDB" id="5913021at2759"/>
<feature type="transmembrane region" description="Helical" evidence="6">
    <location>
        <begin position="91"/>
        <end position="118"/>
    </location>
</feature>
<keyword evidence="7" id="KW-0675">Receptor</keyword>
<name>A0A0V0SAX0_9BILA</name>
<keyword evidence="3 6" id="KW-0812">Transmembrane</keyword>
<sequence>MAQILQNIRNDIWNVIGDESRLVGKLFAKIEQKTGKSRYQAAVILTIVIFVLLIFSPHAELLCNCICIGYPAMKTLIEMQSSENVSCKQWMFYWVIFGLFRFIDYFAECISFIIPIYWPLKCIFFVWLFTPSCLGAAILYEKIFQPRYSQLLSGASTTQWKFYWVIFGFFRLVDYFAECISFIIPIYWPLKCIFFVWLFTPSCHGAATLYEKFFQPRYSEFISGCTTAVEMTTE</sequence>
<feature type="transmembrane region" description="Helical" evidence="6">
    <location>
        <begin position="124"/>
        <end position="141"/>
    </location>
</feature>
<evidence type="ECO:0000256" key="5">
    <source>
        <dbReference type="ARBA" id="ARBA00023136"/>
    </source>
</evidence>
<evidence type="ECO:0000313" key="7">
    <source>
        <dbReference type="EMBL" id="KRX23867.1"/>
    </source>
</evidence>
<dbReference type="GO" id="GO:0016020">
    <property type="term" value="C:membrane"/>
    <property type="evidence" value="ECO:0007669"/>
    <property type="project" value="UniProtKB-SubCell"/>
</dbReference>
<evidence type="ECO:0000256" key="2">
    <source>
        <dbReference type="ARBA" id="ARBA00008573"/>
    </source>
</evidence>
<dbReference type="PANTHER" id="PTHR12300">
    <property type="entry name" value="HVA22-LIKE PROTEINS"/>
    <property type="match status" value="1"/>
</dbReference>